<name>A0A348W9A7_9RHOB</name>
<evidence type="ECO:0000313" key="1">
    <source>
        <dbReference type="EMBL" id="HAR51119.1"/>
    </source>
</evidence>
<dbReference type="RefSeq" id="WP_009812565.1">
    <property type="nucleotide sequence ID" value="NZ_CAXAXR010000050.1"/>
</dbReference>
<dbReference type="EMBL" id="DMVW01000045">
    <property type="protein sequence ID" value="HAR51119.1"/>
    <property type="molecule type" value="Genomic_DNA"/>
</dbReference>
<dbReference type="AlphaFoldDB" id="A0A348W9A7"/>
<sequence>MAPIKKIIEITTSPQGSARVQTSDDYDTEQFDSLTAALAYAFGLRSSMNDHRVTAAIHIDGREYTLPGSLI</sequence>
<accession>A0A348W9A7</accession>
<gene>
    <name evidence="1" type="ORF">DCS45_04465</name>
</gene>
<dbReference type="Proteomes" id="UP000264719">
    <property type="component" value="Unassembled WGS sequence"/>
</dbReference>
<reference evidence="1 2" key="1">
    <citation type="journal article" date="2018" name="Nat. Biotechnol.">
        <title>A standardized bacterial taxonomy based on genome phylogeny substantially revises the tree of life.</title>
        <authorList>
            <person name="Parks D.H."/>
            <person name="Chuvochina M."/>
            <person name="Waite D.W."/>
            <person name="Rinke C."/>
            <person name="Skarshewski A."/>
            <person name="Chaumeil P.A."/>
            <person name="Hugenholtz P."/>
        </authorList>
    </citation>
    <scope>NUCLEOTIDE SEQUENCE [LARGE SCALE GENOMIC DNA]</scope>
    <source>
        <strain evidence="1">UBA9169</strain>
    </source>
</reference>
<proteinExistence type="predicted"/>
<organism evidence="1 2">
    <name type="scientific">Roseovarius nubinhibens</name>
    <dbReference type="NCBI Taxonomy" id="314263"/>
    <lineage>
        <taxon>Bacteria</taxon>
        <taxon>Pseudomonadati</taxon>
        <taxon>Pseudomonadota</taxon>
        <taxon>Alphaproteobacteria</taxon>
        <taxon>Rhodobacterales</taxon>
        <taxon>Roseobacteraceae</taxon>
        <taxon>Roseovarius</taxon>
    </lineage>
</organism>
<protein>
    <submittedName>
        <fullName evidence="1">Uncharacterized protein</fullName>
    </submittedName>
</protein>
<evidence type="ECO:0000313" key="2">
    <source>
        <dbReference type="Proteomes" id="UP000264719"/>
    </source>
</evidence>
<comment type="caution">
    <text evidence="1">The sequence shown here is derived from an EMBL/GenBank/DDBJ whole genome shotgun (WGS) entry which is preliminary data.</text>
</comment>